<dbReference type="Pfam" id="PF22725">
    <property type="entry name" value="GFO_IDH_MocA_C3"/>
    <property type="match status" value="1"/>
</dbReference>
<dbReference type="RefSeq" id="WP_367637344.1">
    <property type="nucleotide sequence ID" value="NZ_JBFNQN010000004.1"/>
</dbReference>
<name>A0ABV3P4P2_9ACTN</name>
<dbReference type="InterPro" id="IPR000683">
    <property type="entry name" value="Gfo/Idh/MocA-like_OxRdtase_N"/>
</dbReference>
<organism evidence="4 5">
    <name type="scientific">Kineococcus endophyticus</name>
    <dbReference type="NCBI Taxonomy" id="1181883"/>
    <lineage>
        <taxon>Bacteria</taxon>
        <taxon>Bacillati</taxon>
        <taxon>Actinomycetota</taxon>
        <taxon>Actinomycetes</taxon>
        <taxon>Kineosporiales</taxon>
        <taxon>Kineosporiaceae</taxon>
        <taxon>Kineococcus</taxon>
    </lineage>
</organism>
<reference evidence="4 5" key="1">
    <citation type="submission" date="2024-07" db="EMBL/GenBank/DDBJ databases">
        <authorList>
            <person name="Thanompreechachai J."/>
            <person name="Duangmal K."/>
        </authorList>
    </citation>
    <scope>NUCLEOTIDE SEQUENCE [LARGE SCALE GENOMIC DNA]</scope>
    <source>
        <strain evidence="4 5">KCTC 19886</strain>
    </source>
</reference>
<evidence type="ECO:0000313" key="4">
    <source>
        <dbReference type="EMBL" id="MEW9264594.1"/>
    </source>
</evidence>
<accession>A0ABV3P4P2</accession>
<dbReference type="SUPFAM" id="SSF51735">
    <property type="entry name" value="NAD(P)-binding Rossmann-fold domains"/>
    <property type="match status" value="1"/>
</dbReference>
<dbReference type="SUPFAM" id="SSF55347">
    <property type="entry name" value="Glyceraldehyde-3-phosphate dehydrogenase-like, C-terminal domain"/>
    <property type="match status" value="1"/>
</dbReference>
<dbReference type="Gene3D" id="3.30.360.10">
    <property type="entry name" value="Dihydrodipicolinate Reductase, domain 2"/>
    <property type="match status" value="1"/>
</dbReference>
<evidence type="ECO:0000259" key="2">
    <source>
        <dbReference type="Pfam" id="PF01408"/>
    </source>
</evidence>
<proteinExistence type="predicted"/>
<evidence type="ECO:0000313" key="5">
    <source>
        <dbReference type="Proteomes" id="UP001555826"/>
    </source>
</evidence>
<dbReference type="Proteomes" id="UP001555826">
    <property type="component" value="Unassembled WGS sequence"/>
</dbReference>
<sequence>MSADQNALPELGVAVVGHSFMGAVHSHAWRTVDHVGTPRFRTKRVALAGRDLGRAQAAATQFGWAEGVDDWRTLVERDDVHVIDILTPGDSHAEIAIAALEAGKHVICEKPLAKTVEEAQRMTEAAQAAAARGVRSMVAFNYRQVPAIGLARQLVEQGRLGELRQVRAVYLQDWIVDPEFPLTWRLQKDRSGAGALGDIGSHIIDAAQFITGQRLTGVSGTVETFVKKRPLEATRTGANTGLGAEASSEYGDVTVDDAAVFFGRGDGGALMTFEATRMALGRKNGMRIEVNGSKGSIAFDFESMNELHFFDGTLPDAENGFRRILATEPEHPGVANWWPAGHGLGYDHPFVHELQEFLGAIADERDPSPSFADGLQVQQVLEAVQRSAENDSVYTSI</sequence>
<dbReference type="Gene3D" id="3.40.50.720">
    <property type="entry name" value="NAD(P)-binding Rossmann-like Domain"/>
    <property type="match status" value="1"/>
</dbReference>
<dbReference type="Pfam" id="PF01408">
    <property type="entry name" value="GFO_IDH_MocA"/>
    <property type="match status" value="1"/>
</dbReference>
<dbReference type="InterPro" id="IPR036291">
    <property type="entry name" value="NAD(P)-bd_dom_sf"/>
</dbReference>
<dbReference type="InterPro" id="IPR050463">
    <property type="entry name" value="Gfo/Idh/MocA_oxidrdct_glycsds"/>
</dbReference>
<keyword evidence="1" id="KW-0560">Oxidoreductase</keyword>
<feature type="domain" description="GFO/IDH/MocA-like oxidoreductase" evidence="3">
    <location>
        <begin position="151"/>
        <end position="297"/>
    </location>
</feature>
<evidence type="ECO:0000259" key="3">
    <source>
        <dbReference type="Pfam" id="PF22725"/>
    </source>
</evidence>
<dbReference type="PANTHER" id="PTHR43818:SF11">
    <property type="entry name" value="BCDNA.GH03377"/>
    <property type="match status" value="1"/>
</dbReference>
<dbReference type="EMBL" id="JBFNQN010000004">
    <property type="protein sequence ID" value="MEW9264594.1"/>
    <property type="molecule type" value="Genomic_DNA"/>
</dbReference>
<comment type="caution">
    <text evidence="4">The sequence shown here is derived from an EMBL/GenBank/DDBJ whole genome shotgun (WGS) entry which is preliminary data.</text>
</comment>
<protein>
    <submittedName>
        <fullName evidence="4">Gfo/Idh/MocA family oxidoreductase</fullName>
    </submittedName>
</protein>
<evidence type="ECO:0000256" key="1">
    <source>
        <dbReference type="ARBA" id="ARBA00023002"/>
    </source>
</evidence>
<keyword evidence="5" id="KW-1185">Reference proteome</keyword>
<gene>
    <name evidence="4" type="ORF">AB1207_07535</name>
</gene>
<dbReference type="InterPro" id="IPR055170">
    <property type="entry name" value="GFO_IDH_MocA-like_dom"/>
</dbReference>
<dbReference type="PANTHER" id="PTHR43818">
    <property type="entry name" value="BCDNA.GH03377"/>
    <property type="match status" value="1"/>
</dbReference>
<feature type="domain" description="Gfo/Idh/MocA-like oxidoreductase N-terminal" evidence="2">
    <location>
        <begin position="12"/>
        <end position="130"/>
    </location>
</feature>